<reference evidence="2" key="2">
    <citation type="submission" date="2017-01" db="EMBL/GenBank/DDBJ databases">
        <authorList>
            <person name="Mah S.A."/>
            <person name="Swanson W.J."/>
            <person name="Moy G.W."/>
            <person name="Vacquier V.D."/>
        </authorList>
    </citation>
    <scope>NUCLEOTIDE SEQUENCE [LARGE SCALE GENOMIC DNA]</scope>
    <source>
        <strain evidence="2">DSM 21068</strain>
    </source>
</reference>
<evidence type="ECO:0000313" key="1">
    <source>
        <dbReference type="EMBL" id="PQA94971.1"/>
    </source>
</evidence>
<dbReference type="InterPro" id="IPR058238">
    <property type="entry name" value="Lant_leader_dom"/>
</dbReference>
<sequence>MKPKKLSLNKEKIVKLTRDQSASINGGKASASSSWNDFTCCWCSNGGDGPSKTNNCVTKDMG</sequence>
<dbReference type="RefSeq" id="WP_076449925.1">
    <property type="nucleotide sequence ID" value="NZ_FTOJ01000001.1"/>
</dbReference>
<dbReference type="EMBL" id="MUGO01000008">
    <property type="protein sequence ID" value="PQA94971.1"/>
    <property type="molecule type" value="Genomic_DNA"/>
</dbReference>
<evidence type="ECO:0000313" key="4">
    <source>
        <dbReference type="Proteomes" id="UP000238314"/>
    </source>
</evidence>
<dbReference type="Proteomes" id="UP000238314">
    <property type="component" value="Unassembled WGS sequence"/>
</dbReference>
<dbReference type="NCBIfam" id="NF038153">
    <property type="entry name" value="lant_leader_L1a"/>
    <property type="match status" value="1"/>
</dbReference>
<evidence type="ECO:0000313" key="3">
    <source>
        <dbReference type="Proteomes" id="UP000186246"/>
    </source>
</evidence>
<protein>
    <submittedName>
        <fullName evidence="2">Uncharacterized protein</fullName>
    </submittedName>
</protein>
<organism evidence="2 3">
    <name type="scientific">Chryseobacterium piscicola</name>
    <dbReference type="NCBI Taxonomy" id="551459"/>
    <lineage>
        <taxon>Bacteria</taxon>
        <taxon>Pseudomonadati</taxon>
        <taxon>Bacteroidota</taxon>
        <taxon>Flavobacteriia</taxon>
        <taxon>Flavobacteriales</taxon>
        <taxon>Weeksellaceae</taxon>
        <taxon>Chryseobacterium group</taxon>
        <taxon>Chryseobacterium</taxon>
    </lineage>
</organism>
<proteinExistence type="predicted"/>
<evidence type="ECO:0000313" key="2">
    <source>
        <dbReference type="EMBL" id="SIS64152.1"/>
    </source>
</evidence>
<keyword evidence="4" id="KW-1185">Reference proteome</keyword>
<dbReference type="STRING" id="551459.SAMN05421796_101768"/>
<dbReference type="Proteomes" id="UP000186246">
    <property type="component" value="Unassembled WGS sequence"/>
</dbReference>
<accession>A0A1N7KRA1</accession>
<reference evidence="1 4" key="1">
    <citation type="submission" date="2016-11" db="EMBL/GenBank/DDBJ databases">
        <title>Whole genomes of Flavobacteriaceae.</title>
        <authorList>
            <person name="Stine C."/>
            <person name="Li C."/>
            <person name="Tadesse D."/>
        </authorList>
    </citation>
    <scope>NUCLEOTIDE SEQUENCE [LARGE SCALE GENOMIC DNA]</scope>
    <source>
        <strain evidence="1 4">DSM 21068</strain>
    </source>
</reference>
<gene>
    <name evidence="1" type="ORF">B0A70_06525</name>
    <name evidence="2" type="ORF">SAMN05421796_101768</name>
</gene>
<reference evidence="3" key="3">
    <citation type="submission" date="2017-01" db="EMBL/GenBank/DDBJ databases">
        <authorList>
            <person name="Varghese N."/>
            <person name="Submissions S."/>
        </authorList>
    </citation>
    <scope>NUCLEOTIDE SEQUENCE [LARGE SCALE GENOMIC DNA]</scope>
    <source>
        <strain evidence="3">DSM 21068</strain>
    </source>
</reference>
<dbReference type="OrthoDB" id="1272746at2"/>
<name>A0A1N7KRA1_9FLAO</name>
<dbReference type="AlphaFoldDB" id="A0A1N7KRA1"/>
<dbReference type="EMBL" id="FTOJ01000001">
    <property type="protein sequence ID" value="SIS64152.1"/>
    <property type="molecule type" value="Genomic_DNA"/>
</dbReference>